<feature type="domain" description="Rhodanese" evidence="1">
    <location>
        <begin position="36"/>
        <end position="80"/>
    </location>
</feature>
<sequence>MDKQQGRDKKEQQHYVPIGLYPHEIPHEAAYNRLQVIFFCWHGEVRSAQQAVAFANKGVRANYLHGGLETVLDEADARDMKEGPEAKKAYLDEIVDQLSESPIVVNMLDEIEIHTNKKLKEFLALLQAKITQKTGEYVQIPVEGFKRLGELLFSTRE</sequence>
<name>A0A317JMA3_9BACT</name>
<protein>
    <recommendedName>
        <fullName evidence="1">Rhodanese domain-containing protein</fullName>
    </recommendedName>
</protein>
<dbReference type="InterPro" id="IPR001763">
    <property type="entry name" value="Rhodanese-like_dom"/>
</dbReference>
<reference evidence="2 3" key="1">
    <citation type="submission" date="2018-02" db="EMBL/GenBank/DDBJ databases">
        <title>Genomic Reconstructions from Amazon Rainforest and Pasture Soil Reveal Novel Insights into the Physiology of Candidate Phyla in Tropical Sites.</title>
        <authorList>
            <person name="Kroeger M.E."/>
            <person name="Delmont T."/>
            <person name="Eren A.M."/>
            <person name="Guo J."/>
            <person name="Meyer K.M."/>
            <person name="Khan K."/>
            <person name="Rodrigues J.L.M."/>
            <person name="Bohannan B.J.M."/>
            <person name="Tringe S."/>
            <person name="Borges C.D."/>
            <person name="Tiedje J."/>
            <person name="Tsai S.M."/>
            <person name="Nusslein K."/>
        </authorList>
    </citation>
    <scope>NUCLEOTIDE SEQUENCE [LARGE SCALE GENOMIC DNA]</scope>
    <source>
        <strain evidence="2">Amazon FNV 2010 28 9</strain>
    </source>
</reference>
<accession>A0A317JMA3</accession>
<proteinExistence type="predicted"/>
<comment type="caution">
    <text evidence="2">The sequence shown here is derived from an EMBL/GenBank/DDBJ whole genome shotgun (WGS) entry which is preliminary data.</text>
</comment>
<evidence type="ECO:0000313" key="3">
    <source>
        <dbReference type="Proteomes" id="UP000246104"/>
    </source>
</evidence>
<dbReference type="PROSITE" id="PS50206">
    <property type="entry name" value="RHODANESE_3"/>
    <property type="match status" value="1"/>
</dbReference>
<dbReference type="EMBL" id="PSRQ01000064">
    <property type="protein sequence ID" value="PWU22438.1"/>
    <property type="molecule type" value="Genomic_DNA"/>
</dbReference>
<dbReference type="Proteomes" id="UP000246104">
    <property type="component" value="Unassembled WGS sequence"/>
</dbReference>
<evidence type="ECO:0000259" key="1">
    <source>
        <dbReference type="PROSITE" id="PS50206"/>
    </source>
</evidence>
<organism evidence="2 3">
    <name type="scientific">Candidatus Cerribacteria bacterium 'Amazon FNV 2010 28 9'</name>
    <dbReference type="NCBI Taxonomy" id="2081795"/>
    <lineage>
        <taxon>Bacteria</taxon>
        <taxon>Candidatus Cerribacteria</taxon>
    </lineage>
</organism>
<gene>
    <name evidence="2" type="ORF">C5B42_06070</name>
</gene>
<dbReference type="AlphaFoldDB" id="A0A317JMA3"/>
<evidence type="ECO:0000313" key="2">
    <source>
        <dbReference type="EMBL" id="PWU22438.1"/>
    </source>
</evidence>